<dbReference type="PANTHER" id="PTHR43781:SF1">
    <property type="entry name" value="SACCHAROPINE DEHYDROGENASE"/>
    <property type="match status" value="1"/>
</dbReference>
<dbReference type="Pfam" id="PF03435">
    <property type="entry name" value="Sacchrp_dh_NADP"/>
    <property type="match status" value="1"/>
</dbReference>
<dbReference type="InterPro" id="IPR005097">
    <property type="entry name" value="Sacchrp_dh_NADP-bd"/>
</dbReference>
<gene>
    <name evidence="2" type="ORF">SAMN05216481_12158</name>
</gene>
<dbReference type="InterPro" id="IPR036291">
    <property type="entry name" value="NAD(P)-bd_dom_sf"/>
</dbReference>
<feature type="domain" description="Saccharopine dehydrogenase NADP binding" evidence="1">
    <location>
        <begin position="7"/>
        <end position="96"/>
    </location>
</feature>
<dbReference type="AlphaFoldDB" id="A0A1H9K8T8"/>
<reference evidence="2 3" key="1">
    <citation type="submission" date="2016-10" db="EMBL/GenBank/DDBJ databases">
        <authorList>
            <person name="de Groot N.N."/>
        </authorList>
    </citation>
    <scope>NUCLEOTIDE SEQUENCE [LARGE SCALE GENOMIC DNA]</scope>
    <source>
        <strain evidence="2 3">CGMCC 4.3519</strain>
    </source>
</reference>
<dbReference type="Proteomes" id="UP000199055">
    <property type="component" value="Unassembled WGS sequence"/>
</dbReference>
<proteinExistence type="predicted"/>
<evidence type="ECO:0000313" key="3">
    <source>
        <dbReference type="Proteomes" id="UP000199055"/>
    </source>
</evidence>
<accession>A0A1H9K8T8</accession>
<dbReference type="PANTHER" id="PTHR43781">
    <property type="entry name" value="SACCHAROPINE DEHYDROGENASE"/>
    <property type="match status" value="1"/>
</dbReference>
<dbReference type="Gene3D" id="3.40.50.720">
    <property type="entry name" value="NAD(P)-binding Rossmann-like Domain"/>
    <property type="match status" value="1"/>
</dbReference>
<protein>
    <submittedName>
        <fullName evidence="2">Saccharopine dehydrogenase NADP binding domain-containing protein</fullName>
    </submittedName>
</protein>
<dbReference type="SUPFAM" id="SSF51735">
    <property type="entry name" value="NAD(P)-binding Rossmann-fold domains"/>
    <property type="match status" value="1"/>
</dbReference>
<evidence type="ECO:0000259" key="1">
    <source>
        <dbReference type="Pfam" id="PF03435"/>
    </source>
</evidence>
<name>A0A1H9K8T8_9ACTN</name>
<dbReference type="EMBL" id="FOET01000021">
    <property type="protein sequence ID" value="SEQ95347.1"/>
    <property type="molecule type" value="Genomic_DNA"/>
</dbReference>
<organism evidence="2 3">
    <name type="scientific">Streptomyces radiopugnans</name>
    <dbReference type="NCBI Taxonomy" id="403935"/>
    <lineage>
        <taxon>Bacteria</taxon>
        <taxon>Bacillati</taxon>
        <taxon>Actinomycetota</taxon>
        <taxon>Actinomycetes</taxon>
        <taxon>Kitasatosporales</taxon>
        <taxon>Streptomycetaceae</taxon>
        <taxon>Streptomyces</taxon>
    </lineage>
</organism>
<keyword evidence="3" id="KW-1185">Reference proteome</keyword>
<sequence>MTAVLGLLGSGGAVGRHVAPLLVDGGARVLLGGRDRARLDRSPGHERVVVDVDDPHGLERFARRCDVVVDCTGPARRTAPRVLRAALAGGAHYVGASGGELLDGPGSGEFGDPDGGLCAVLGAGMAPGLSALLPRALAAGLGRPERLVAYAGGRDRFTWASAQDYVAGARDGGGRSLSAWSGGCRVPGALTPLTGAELPFFPGPVTAYPFLSAETERLARDLGLAEAHWYNVFDGGHALRALSSPSDGDLREAAGRLVRAAELDLFGRTPYQLMVFRLEGERDGRPHRRTLVLRADDSYALTAAFTAFAVRCVLAGEVAPGPLPADEAVDARTAPDRLAAMPGVGHLRIVEDAPPVEEEDAPPVEEGVL</sequence>
<dbReference type="RefSeq" id="WP_143071824.1">
    <property type="nucleotide sequence ID" value="NZ_FOET01000021.1"/>
</dbReference>
<evidence type="ECO:0000313" key="2">
    <source>
        <dbReference type="EMBL" id="SEQ95347.1"/>
    </source>
</evidence>
<dbReference type="STRING" id="403935.SAMN05216481_12158"/>